<name>A0A1M5DL14_9BACI</name>
<evidence type="ECO:0000313" key="2">
    <source>
        <dbReference type="EMBL" id="SHF67708.1"/>
    </source>
</evidence>
<organism evidence="2 3">
    <name type="scientific">Ornithinibacillus halophilus</name>
    <dbReference type="NCBI Taxonomy" id="930117"/>
    <lineage>
        <taxon>Bacteria</taxon>
        <taxon>Bacillati</taxon>
        <taxon>Bacillota</taxon>
        <taxon>Bacilli</taxon>
        <taxon>Bacillales</taxon>
        <taxon>Bacillaceae</taxon>
        <taxon>Ornithinibacillus</taxon>
    </lineage>
</organism>
<gene>
    <name evidence="2" type="ORF">SAMN05216225_1002113</name>
</gene>
<dbReference type="RefSeq" id="WP_072887874.1">
    <property type="nucleotide sequence ID" value="NZ_FQVW01000002.1"/>
</dbReference>
<accession>A0A1M5DL14</accession>
<protein>
    <submittedName>
        <fullName evidence="2">Uncharacterized protein</fullName>
    </submittedName>
</protein>
<keyword evidence="3" id="KW-1185">Reference proteome</keyword>
<evidence type="ECO:0000313" key="3">
    <source>
        <dbReference type="Proteomes" id="UP000183988"/>
    </source>
</evidence>
<dbReference type="OrthoDB" id="2721399at2"/>
<sequence length="117" mass="12641">MRFIVVVLLLAVFFLGGTVFGMNQKEEVSVSPKTEEQVAAVEIPEQSSEEKSPEESSVEVDTSADADDNVSEDNIQPVELEGPAGVTQKAASVLEAAVKGFYNLIVGILYELSQLFF</sequence>
<feature type="region of interest" description="Disordered" evidence="1">
    <location>
        <begin position="31"/>
        <end position="82"/>
    </location>
</feature>
<dbReference type="EMBL" id="FQVW01000002">
    <property type="protein sequence ID" value="SHF67708.1"/>
    <property type="molecule type" value="Genomic_DNA"/>
</dbReference>
<reference evidence="2 3" key="1">
    <citation type="submission" date="2016-11" db="EMBL/GenBank/DDBJ databases">
        <authorList>
            <person name="Jaros S."/>
            <person name="Januszkiewicz K."/>
            <person name="Wedrychowicz H."/>
        </authorList>
    </citation>
    <scope>NUCLEOTIDE SEQUENCE [LARGE SCALE GENOMIC DNA]</scope>
    <source>
        <strain evidence="2 3">IBRC-M 10683</strain>
    </source>
</reference>
<dbReference type="AlphaFoldDB" id="A0A1M5DL14"/>
<dbReference type="STRING" id="930117.SAMN05216225_1002113"/>
<evidence type="ECO:0000256" key="1">
    <source>
        <dbReference type="SAM" id="MobiDB-lite"/>
    </source>
</evidence>
<feature type="compositionally biased region" description="Acidic residues" evidence="1">
    <location>
        <begin position="56"/>
        <end position="71"/>
    </location>
</feature>
<proteinExistence type="predicted"/>
<dbReference type="Proteomes" id="UP000183988">
    <property type="component" value="Unassembled WGS sequence"/>
</dbReference>